<evidence type="ECO:0000256" key="5">
    <source>
        <dbReference type="ARBA" id="ARBA00023136"/>
    </source>
</evidence>
<evidence type="ECO:0000259" key="8">
    <source>
        <dbReference type="PROSITE" id="PS50850"/>
    </source>
</evidence>
<accession>A0A2J6TUQ1</accession>
<gene>
    <name evidence="9" type="ORF">K444DRAFT_698867</name>
</gene>
<dbReference type="CDD" id="cd17502">
    <property type="entry name" value="MFS_Azr1_MDR_like"/>
    <property type="match status" value="1"/>
</dbReference>
<evidence type="ECO:0000313" key="10">
    <source>
        <dbReference type="Proteomes" id="UP000235371"/>
    </source>
</evidence>
<dbReference type="AlphaFoldDB" id="A0A2J6TUQ1"/>
<feature type="transmembrane region" description="Helical" evidence="7">
    <location>
        <begin position="242"/>
        <end position="260"/>
    </location>
</feature>
<evidence type="ECO:0000256" key="1">
    <source>
        <dbReference type="ARBA" id="ARBA00004141"/>
    </source>
</evidence>
<keyword evidence="3 7" id="KW-0812">Transmembrane</keyword>
<feature type="transmembrane region" description="Helical" evidence="7">
    <location>
        <begin position="280"/>
        <end position="302"/>
    </location>
</feature>
<dbReference type="InterPro" id="IPR020846">
    <property type="entry name" value="MFS_dom"/>
</dbReference>
<dbReference type="InterPro" id="IPR011701">
    <property type="entry name" value="MFS"/>
</dbReference>
<feature type="transmembrane region" description="Helical" evidence="7">
    <location>
        <begin position="168"/>
        <end position="190"/>
    </location>
</feature>
<dbReference type="InParanoid" id="A0A2J6TUQ1"/>
<dbReference type="EMBL" id="KZ613743">
    <property type="protein sequence ID" value="PMD66763.1"/>
    <property type="molecule type" value="Genomic_DNA"/>
</dbReference>
<dbReference type="GeneID" id="36596039"/>
<dbReference type="Pfam" id="PF07690">
    <property type="entry name" value="MFS_1"/>
    <property type="match status" value="2"/>
</dbReference>
<evidence type="ECO:0000256" key="2">
    <source>
        <dbReference type="ARBA" id="ARBA00022448"/>
    </source>
</evidence>
<dbReference type="GO" id="GO:0005886">
    <property type="term" value="C:plasma membrane"/>
    <property type="evidence" value="ECO:0007669"/>
    <property type="project" value="TreeGrafter"/>
</dbReference>
<feature type="transmembrane region" description="Helical" evidence="7">
    <location>
        <begin position="348"/>
        <end position="366"/>
    </location>
</feature>
<keyword evidence="4 7" id="KW-1133">Transmembrane helix</keyword>
<feature type="transmembrane region" description="Helical" evidence="7">
    <location>
        <begin position="38"/>
        <end position="64"/>
    </location>
</feature>
<keyword evidence="5 7" id="KW-0472">Membrane</keyword>
<reference evidence="9 10" key="1">
    <citation type="submission" date="2016-04" db="EMBL/GenBank/DDBJ databases">
        <title>A degradative enzymes factory behind the ericoid mycorrhizal symbiosis.</title>
        <authorList>
            <consortium name="DOE Joint Genome Institute"/>
            <person name="Martino E."/>
            <person name="Morin E."/>
            <person name="Grelet G."/>
            <person name="Kuo A."/>
            <person name="Kohler A."/>
            <person name="Daghino S."/>
            <person name="Barry K."/>
            <person name="Choi C."/>
            <person name="Cichocki N."/>
            <person name="Clum A."/>
            <person name="Copeland A."/>
            <person name="Hainaut M."/>
            <person name="Haridas S."/>
            <person name="Labutti K."/>
            <person name="Lindquist E."/>
            <person name="Lipzen A."/>
            <person name="Khouja H.-R."/>
            <person name="Murat C."/>
            <person name="Ohm R."/>
            <person name="Olson A."/>
            <person name="Spatafora J."/>
            <person name="Veneault-Fourrey C."/>
            <person name="Henrissat B."/>
            <person name="Grigoriev I."/>
            <person name="Martin F."/>
            <person name="Perotto S."/>
        </authorList>
    </citation>
    <scope>NUCLEOTIDE SEQUENCE [LARGE SCALE GENOMIC DNA]</scope>
    <source>
        <strain evidence="9 10">E</strain>
    </source>
</reference>
<feature type="transmembrane region" description="Helical" evidence="7">
    <location>
        <begin position="76"/>
        <end position="94"/>
    </location>
</feature>
<evidence type="ECO:0000256" key="4">
    <source>
        <dbReference type="ARBA" id="ARBA00022989"/>
    </source>
</evidence>
<organism evidence="9 10">
    <name type="scientific">Hyaloscypha bicolor E</name>
    <dbReference type="NCBI Taxonomy" id="1095630"/>
    <lineage>
        <taxon>Eukaryota</taxon>
        <taxon>Fungi</taxon>
        <taxon>Dikarya</taxon>
        <taxon>Ascomycota</taxon>
        <taxon>Pezizomycotina</taxon>
        <taxon>Leotiomycetes</taxon>
        <taxon>Helotiales</taxon>
        <taxon>Hyaloscyphaceae</taxon>
        <taxon>Hyaloscypha</taxon>
        <taxon>Hyaloscypha bicolor</taxon>
    </lineage>
</organism>
<dbReference type="SUPFAM" id="SSF103473">
    <property type="entry name" value="MFS general substrate transporter"/>
    <property type="match status" value="1"/>
</dbReference>
<dbReference type="OrthoDB" id="10021397at2759"/>
<proteinExistence type="predicted"/>
<evidence type="ECO:0000256" key="3">
    <source>
        <dbReference type="ARBA" id="ARBA00022692"/>
    </source>
</evidence>
<dbReference type="Gene3D" id="1.20.1720.10">
    <property type="entry name" value="Multidrug resistance protein D"/>
    <property type="match status" value="1"/>
</dbReference>
<dbReference type="PROSITE" id="PS50850">
    <property type="entry name" value="MFS"/>
    <property type="match status" value="1"/>
</dbReference>
<feature type="transmembrane region" description="Helical" evidence="7">
    <location>
        <begin position="406"/>
        <end position="433"/>
    </location>
</feature>
<dbReference type="Proteomes" id="UP000235371">
    <property type="component" value="Unassembled WGS sequence"/>
</dbReference>
<feature type="region of interest" description="Disordered" evidence="6">
    <location>
        <begin position="1"/>
        <end position="26"/>
    </location>
</feature>
<feature type="compositionally biased region" description="Polar residues" evidence="6">
    <location>
        <begin position="1"/>
        <end position="10"/>
    </location>
</feature>
<feature type="domain" description="Major facilitator superfamily (MFS) profile" evidence="8">
    <location>
        <begin position="41"/>
        <end position="497"/>
    </location>
</feature>
<keyword evidence="2" id="KW-0813">Transport</keyword>
<protein>
    <submittedName>
        <fullName evidence="9">MFS general substrate transporter</fullName>
    </submittedName>
</protein>
<feature type="transmembrane region" description="Helical" evidence="7">
    <location>
        <begin position="445"/>
        <end position="464"/>
    </location>
</feature>
<evidence type="ECO:0000256" key="6">
    <source>
        <dbReference type="SAM" id="MobiDB-lite"/>
    </source>
</evidence>
<feature type="transmembrane region" description="Helical" evidence="7">
    <location>
        <begin position="470"/>
        <end position="489"/>
    </location>
</feature>
<evidence type="ECO:0000313" key="9">
    <source>
        <dbReference type="EMBL" id="PMD66763.1"/>
    </source>
</evidence>
<sequence>MEESTISNCGNEKADDHTSESQNEASVDTTEYPAKFKLIMIVVALMLSMFLASLDMTILSTAIPRITSDFNSLGDIGWYASTFFLAVASFQSTWGKTYKYFPLKPVFLISIGIFELGSLICGVSPNSVTLIVGRAITGLGAAGILSGCYTIIAFSVPPMMRPALLVSWRWCFYINLPIGGISAAIILLFFKTPKGGITANDTGLREKILQMDLFGAGLIMAAVICYILAVQDGGVTRPWNSSVVIGLLVGFVLITITFGIVEYFQKDRALLLPRLMEDRTMLVCCAFTALLGGSFFVLLYYLPLYFQSVQGVSASESGVRNLPLILSMTLLIIVSGGFLTAFGHFTPFLILGAVITSVGGGLLYTLDIGSPSSHWIGYQILAGIGLGICFQTPIMVGQALAEAEDVATVTAILMFVQTIGGALLISAAQAAFVNTFVSQIKLNSPGINPALVMAAGATGLLVSYMAALRVAYAISIATGGAAALVALFAPWTSIKGKVKIGVA</sequence>
<dbReference type="FunCoup" id="A0A2J6TUQ1">
    <property type="interactions" value="89"/>
</dbReference>
<dbReference type="PANTHER" id="PTHR23501">
    <property type="entry name" value="MAJOR FACILITATOR SUPERFAMILY"/>
    <property type="match status" value="1"/>
</dbReference>
<dbReference type="PANTHER" id="PTHR23501:SF177">
    <property type="entry name" value="MAJOR FACILITATOR SUPERFAMILY (MFS) PROFILE DOMAIN-CONTAINING PROTEIN-RELATED"/>
    <property type="match status" value="1"/>
</dbReference>
<comment type="subcellular location">
    <subcellularLocation>
        <location evidence="1">Membrane</location>
        <topology evidence="1">Multi-pass membrane protein</topology>
    </subcellularLocation>
</comment>
<feature type="transmembrane region" description="Helical" evidence="7">
    <location>
        <begin position="322"/>
        <end position="342"/>
    </location>
</feature>
<feature type="transmembrane region" description="Helical" evidence="7">
    <location>
        <begin position="106"/>
        <end position="125"/>
    </location>
</feature>
<dbReference type="GO" id="GO:0022857">
    <property type="term" value="F:transmembrane transporter activity"/>
    <property type="evidence" value="ECO:0007669"/>
    <property type="project" value="InterPro"/>
</dbReference>
<name>A0A2J6TUQ1_9HELO</name>
<feature type="transmembrane region" description="Helical" evidence="7">
    <location>
        <begin position="131"/>
        <end position="156"/>
    </location>
</feature>
<feature type="transmembrane region" description="Helical" evidence="7">
    <location>
        <begin position="378"/>
        <end position="400"/>
    </location>
</feature>
<dbReference type="Gene3D" id="1.20.1250.20">
    <property type="entry name" value="MFS general substrate transporter like domains"/>
    <property type="match status" value="1"/>
</dbReference>
<dbReference type="RefSeq" id="XP_024743667.1">
    <property type="nucleotide sequence ID" value="XM_024887963.1"/>
</dbReference>
<keyword evidence="10" id="KW-1185">Reference proteome</keyword>
<evidence type="ECO:0000256" key="7">
    <source>
        <dbReference type="SAM" id="Phobius"/>
    </source>
</evidence>
<feature type="transmembrane region" description="Helical" evidence="7">
    <location>
        <begin position="210"/>
        <end position="230"/>
    </location>
</feature>
<dbReference type="InterPro" id="IPR036259">
    <property type="entry name" value="MFS_trans_sf"/>
</dbReference>